<reference evidence="3" key="1">
    <citation type="submission" date="2021-05" db="EMBL/GenBank/DDBJ databases">
        <title>Complete genome sequence of the cellulolytic planctomycete Telmatocola sphagniphila SP2T and characterization of the first cellulase from planctomycetes.</title>
        <authorList>
            <person name="Rakitin A.L."/>
            <person name="Beletsky A.V."/>
            <person name="Naumoff D.G."/>
            <person name="Kulichevskaya I.S."/>
            <person name="Mardanov A.V."/>
            <person name="Ravin N.V."/>
            <person name="Dedysh S.N."/>
        </authorList>
    </citation>
    <scope>NUCLEOTIDE SEQUENCE</scope>
    <source>
        <strain evidence="3">SP2T</strain>
    </source>
</reference>
<dbReference type="AlphaFoldDB" id="A0A8E6B3J1"/>
<feature type="domain" description="GH16" evidence="2">
    <location>
        <begin position="139"/>
        <end position="352"/>
    </location>
</feature>
<dbReference type="Proteomes" id="UP000676194">
    <property type="component" value="Chromosome"/>
</dbReference>
<evidence type="ECO:0000313" key="3">
    <source>
        <dbReference type="EMBL" id="QVL30677.1"/>
    </source>
</evidence>
<gene>
    <name evidence="3" type="ORF">KIH39_17690</name>
</gene>
<dbReference type="GO" id="GO:0004553">
    <property type="term" value="F:hydrolase activity, hydrolyzing O-glycosyl compounds"/>
    <property type="evidence" value="ECO:0007669"/>
    <property type="project" value="InterPro"/>
</dbReference>
<dbReference type="Gene3D" id="2.60.120.200">
    <property type="match status" value="1"/>
</dbReference>
<dbReference type="SUPFAM" id="SSF49899">
    <property type="entry name" value="Concanavalin A-like lectins/glucanases"/>
    <property type="match status" value="1"/>
</dbReference>
<sequence>MEKYLNASRDWFEHREEAARKDGNKKLVDQIKAEWLLFHDKGDLPKSAQPPLSLKAKSLRTALENSFTSVVKEYKKLKKDELATAAEKELKEVANWKLTVEAVAAITRENNEEKIQKQLREEMKPAVKLPEGYKLVWNDEFDGTKVDASKWNSDRDNWNGLPLSKDSVYLDGKGHANIELKRVNQTLFGGCLTSKVKWKYGYFEARMRSQQLDGHFVGLSLLSEVTDCIDIFHYTKGAEQPLGGIVLNSSQPNMGKIDYLPKLASYAKQNTKLKATQGLGEDYHIHSLLWTEKEFIFYLNGIEIYRTEAVKIIKELKVEILFDGVRYDPSGNSERKPPYLTSVDYVRVFQKP</sequence>
<proteinExistence type="inferred from homology"/>
<dbReference type="InterPro" id="IPR000757">
    <property type="entry name" value="Beta-glucanase-like"/>
</dbReference>
<keyword evidence="4" id="KW-1185">Reference proteome</keyword>
<evidence type="ECO:0000259" key="2">
    <source>
        <dbReference type="PROSITE" id="PS51762"/>
    </source>
</evidence>
<keyword evidence="3" id="KW-0378">Hydrolase</keyword>
<dbReference type="CDD" id="cd00413">
    <property type="entry name" value="Glyco_hydrolase_16"/>
    <property type="match status" value="1"/>
</dbReference>
<organism evidence="3 4">
    <name type="scientific">Telmatocola sphagniphila</name>
    <dbReference type="NCBI Taxonomy" id="1123043"/>
    <lineage>
        <taxon>Bacteria</taxon>
        <taxon>Pseudomonadati</taxon>
        <taxon>Planctomycetota</taxon>
        <taxon>Planctomycetia</taxon>
        <taxon>Gemmatales</taxon>
        <taxon>Gemmataceae</taxon>
    </lineage>
</organism>
<dbReference type="InterPro" id="IPR013320">
    <property type="entry name" value="ConA-like_dom_sf"/>
</dbReference>
<protein>
    <submittedName>
        <fullName evidence="3">Glycoside hydrolase family 16 protein</fullName>
    </submittedName>
</protein>
<accession>A0A8E6B3J1</accession>
<comment type="similarity">
    <text evidence="1">Belongs to the glycosyl hydrolase 16 family.</text>
</comment>
<dbReference type="RefSeq" id="WP_213494552.1">
    <property type="nucleotide sequence ID" value="NZ_CP074694.1"/>
</dbReference>
<dbReference type="KEGG" id="tsph:KIH39_17690"/>
<evidence type="ECO:0000256" key="1">
    <source>
        <dbReference type="ARBA" id="ARBA00006865"/>
    </source>
</evidence>
<name>A0A8E6B3J1_9BACT</name>
<dbReference type="Pfam" id="PF00722">
    <property type="entry name" value="Glyco_hydro_16"/>
    <property type="match status" value="1"/>
</dbReference>
<evidence type="ECO:0000313" key="4">
    <source>
        <dbReference type="Proteomes" id="UP000676194"/>
    </source>
</evidence>
<dbReference type="GO" id="GO:0005975">
    <property type="term" value="P:carbohydrate metabolic process"/>
    <property type="evidence" value="ECO:0007669"/>
    <property type="project" value="InterPro"/>
</dbReference>
<dbReference type="EMBL" id="CP074694">
    <property type="protein sequence ID" value="QVL30677.1"/>
    <property type="molecule type" value="Genomic_DNA"/>
</dbReference>
<dbReference type="PROSITE" id="PS51762">
    <property type="entry name" value="GH16_2"/>
    <property type="match status" value="1"/>
</dbReference>